<dbReference type="SMART" id="SM00368">
    <property type="entry name" value="LRR_RI"/>
    <property type="match status" value="4"/>
</dbReference>
<organism evidence="1">
    <name type="scientific">Eutreptiella gymnastica</name>
    <dbReference type="NCBI Taxonomy" id="73025"/>
    <lineage>
        <taxon>Eukaryota</taxon>
        <taxon>Discoba</taxon>
        <taxon>Euglenozoa</taxon>
        <taxon>Euglenida</taxon>
        <taxon>Spirocuta</taxon>
        <taxon>Euglenophyceae</taxon>
        <taxon>Eutreptiales</taxon>
        <taxon>Eutreptiaceae</taxon>
        <taxon>Eutreptiella</taxon>
    </lineage>
</organism>
<dbReference type="AlphaFoldDB" id="A0A7S1IM19"/>
<accession>A0A7S1IM19</accession>
<sequence length="417" mass="44892">MSHNTEFRAALPCSLPRELWQHILTFLRSTVRYRTLSRGLHALIGLNVSCRRGMCDEDWAVVFGIAPKAVGLDLSGCALDQRRLSGISAAITGRGLSPSVVPHPPPKLVALKLNHCHLRDDELKLLGPVLQEVRTLRQLGLAGNRLTASGLADLLELVAGTSVTLLDISANSGAMSAVSLKALANAVLQNPALTELDLSHTRLERSELLQPLMTAIAKSGSFCALRLAGMAPGSKAVRMLADAIRGAGSFRNLALPDAKLSVHCLRTLTNAIAASQRFESLDVTQTSIGTDSAQVVADAIARTPSFVDLQATVLGSRPLHVLMEGVQRSQTFRRLVVRYTFLCLYGAQALAKTIRHCPSLRSVELARLPFGDPDAFAADTAVGWLKEEVATIRSPRDFHLRLVSIVFESPGAVCRLP</sequence>
<gene>
    <name evidence="1" type="ORF">EGYM00392_LOCUS27595</name>
</gene>
<dbReference type="PANTHER" id="PTHR46761:SF2">
    <property type="entry name" value="RAN GTPASE-ACTIVATING PROTEIN 1"/>
    <property type="match status" value="1"/>
</dbReference>
<dbReference type="EMBL" id="HBGA01073856">
    <property type="protein sequence ID" value="CAD9016486.1"/>
    <property type="molecule type" value="Transcribed_RNA"/>
</dbReference>
<evidence type="ECO:0000313" key="1">
    <source>
        <dbReference type="EMBL" id="CAD9016486.1"/>
    </source>
</evidence>
<dbReference type="Gene3D" id="3.80.10.10">
    <property type="entry name" value="Ribonuclease Inhibitor"/>
    <property type="match status" value="1"/>
</dbReference>
<proteinExistence type="predicted"/>
<dbReference type="InterPro" id="IPR032675">
    <property type="entry name" value="LRR_dom_sf"/>
</dbReference>
<protein>
    <recommendedName>
        <fullName evidence="2">F-box domain-containing protein</fullName>
    </recommendedName>
</protein>
<reference evidence="1" key="1">
    <citation type="submission" date="2021-01" db="EMBL/GenBank/DDBJ databases">
        <authorList>
            <person name="Corre E."/>
            <person name="Pelletier E."/>
            <person name="Niang G."/>
            <person name="Scheremetjew M."/>
            <person name="Finn R."/>
            <person name="Kale V."/>
            <person name="Holt S."/>
            <person name="Cochrane G."/>
            <person name="Meng A."/>
            <person name="Brown T."/>
            <person name="Cohen L."/>
        </authorList>
    </citation>
    <scope>NUCLEOTIDE SEQUENCE</scope>
    <source>
        <strain evidence="1">NIES-381</strain>
    </source>
</reference>
<dbReference type="GO" id="GO:0005096">
    <property type="term" value="F:GTPase activator activity"/>
    <property type="evidence" value="ECO:0007669"/>
    <property type="project" value="InterPro"/>
</dbReference>
<dbReference type="InterPro" id="IPR045203">
    <property type="entry name" value="RanGAP1/2"/>
</dbReference>
<evidence type="ECO:0008006" key="2">
    <source>
        <dbReference type="Google" id="ProtNLM"/>
    </source>
</evidence>
<name>A0A7S1IM19_9EUGL</name>
<dbReference type="SUPFAM" id="SSF52047">
    <property type="entry name" value="RNI-like"/>
    <property type="match status" value="1"/>
</dbReference>
<dbReference type="PANTHER" id="PTHR46761">
    <property type="entry name" value="RAN GTPASE-ACTIVATING PROTEIN 1"/>
    <property type="match status" value="1"/>
</dbReference>